<dbReference type="InterPro" id="IPR041147">
    <property type="entry name" value="GH38_C"/>
</dbReference>
<sequence>MKQYIVFSILALVLLSGNFLSAQISKEQSGQILDYVKRAADGDHLALEGGHLALDGHVMPYPFFEAHEILYLYRLSELRHKTIWKADSLYFKEEWNEDFPFKEPQKVNSKKVGANYMSGGRHTYETYWFTIPDLPKKTNSWERFLCVKPMEMALSGWPETAIYVNGESKAALLRNHFYWATEHIFDDTKPNKICLKSYGVFDTPRGYREISVVERDPLIDAYYWKLRVLIEAKSILSEDEVGYSEIKALVDYSMNSLDLNLSGTSQFGEKLGQVLPIISEKYKKLESLSINQPTLKILAHGHLDTAWRWTLQHTDEKIERLVRNNLYLMNRYPEYKYIFTTPYHYERLGSLYPELFERVKAKMKEGQWIANGSTYVENDMNLPGSESIVRQFLYGLDYYQNILAVENNVLFLPDTFGFPRFLPQIAKSFGLDHLIGMRTISPEFEHTLYQWEGIDGSKLLVNGLSTPAWEYPFVDAVHKYRIKNPETITTYNAPEPGPRRLKGTWEQFKDKEATDEQLLLIGWGDGGGGGTEDQIELKRNVSSLPSFPKTEWTTLYDYMTEQKKNIEKLAVFDRRILSSSWIHRTFLMANGIKTLNRKAEQHLREAEALSAMAEQFDDSYPREETKKLWKSLLINHFHDIITGMAVPEVLISARDSLIKIDNGAKKIRDSKFDLLSENLNMGKDGFVVFNPSGVIMNGVTKIPNVTNTDGLELQDSAGKAIEYTVVDNQMFMVIDSLAPMSFKKYYWDESKKTIKETALKATTKSLENELVKITFNPDGEITSYFDKEVGKELVPKGQVWNKFYERIHEENGSLVPRLKTSENTIVTSNMNGTVQNPRANDLTASLDMEKKYRNSSIHQNILLKKGSKQLDFETTIDWQEPNALEVAFPMILKTDIAHHGIQWGYDKIARVDTKDTKSIDNTVCAFQWADVSDADYGIALFDNVRYGYNIKEGGIGLILSYGHKPHDYSEIKNLKWDKEASGDLGGEAFSYAIYPHRGNLNMANVVQKAKIFNTQLLAKGVQKSSHPEKLTSLLRNLPENIILQAIKKAEDGEGFIVRLYETKKIATTASILFSENIATVFETDLSEKILSEIPKVSDTIQLEFKPFEIKTIRLKPITKVRS</sequence>
<dbReference type="SUPFAM" id="SSF88713">
    <property type="entry name" value="Glycoside hydrolase/deacetylase"/>
    <property type="match status" value="1"/>
</dbReference>
<dbReference type="Gene3D" id="1.20.1270.50">
    <property type="entry name" value="Glycoside hydrolase family 38, central domain"/>
    <property type="match status" value="1"/>
</dbReference>
<keyword evidence="4 6" id="KW-0326">Glycosidase</keyword>
<dbReference type="InterPro" id="IPR011013">
    <property type="entry name" value="Gal_mutarotase_sf_dom"/>
</dbReference>
<gene>
    <name evidence="6" type="ORF">HME9304_00228</name>
</gene>
<dbReference type="Gene3D" id="2.60.40.2220">
    <property type="match status" value="1"/>
</dbReference>
<dbReference type="PANTHER" id="PTHR46017:SF1">
    <property type="entry name" value="ALPHA-MANNOSIDASE 2C1"/>
    <property type="match status" value="1"/>
</dbReference>
<evidence type="ECO:0000313" key="7">
    <source>
        <dbReference type="Proteomes" id="UP000248536"/>
    </source>
</evidence>
<dbReference type="Gene3D" id="2.70.98.30">
    <property type="entry name" value="Golgi alpha-mannosidase II, domain 4"/>
    <property type="match status" value="1"/>
</dbReference>
<feature type="domain" description="Glycoside hydrolase family 38 central" evidence="5">
    <location>
        <begin position="585"/>
        <end position="657"/>
    </location>
</feature>
<dbReference type="Pfam" id="PF01074">
    <property type="entry name" value="Glyco_hydro_38N"/>
    <property type="match status" value="1"/>
</dbReference>
<dbReference type="InterPro" id="IPR037094">
    <property type="entry name" value="Glyco_hydro_38_cen_sf"/>
</dbReference>
<reference evidence="6 7" key="1">
    <citation type="submission" date="2018-06" db="EMBL/GenBank/DDBJ databases">
        <title>Spongiibacterium sp. HME9304 Genome sequencing and assembly.</title>
        <authorList>
            <person name="Kang H."/>
            <person name="Kim H."/>
            <person name="Joh K."/>
        </authorList>
    </citation>
    <scope>NUCLEOTIDE SEQUENCE [LARGE SCALE GENOMIC DNA]</scope>
    <source>
        <strain evidence="6 7">HME9304</strain>
    </source>
</reference>
<dbReference type="InterPro" id="IPR000602">
    <property type="entry name" value="Glyco_hydro_38_N"/>
</dbReference>
<evidence type="ECO:0000256" key="1">
    <source>
        <dbReference type="ARBA" id="ARBA00009792"/>
    </source>
</evidence>
<dbReference type="GO" id="GO:0004559">
    <property type="term" value="F:alpha-mannosidase activity"/>
    <property type="evidence" value="ECO:0007669"/>
    <property type="project" value="UniProtKB-EC"/>
</dbReference>
<dbReference type="InterPro" id="IPR011330">
    <property type="entry name" value="Glyco_hydro/deAcase_b/a-brl"/>
</dbReference>
<dbReference type="GO" id="GO:0046872">
    <property type="term" value="F:metal ion binding"/>
    <property type="evidence" value="ECO:0007669"/>
    <property type="project" value="UniProtKB-KW"/>
</dbReference>
<keyword evidence="3 6" id="KW-0378">Hydrolase</keyword>
<evidence type="ECO:0000313" key="6">
    <source>
        <dbReference type="EMBL" id="AWX43241.1"/>
    </source>
</evidence>
<proteinExistence type="inferred from homology"/>
<dbReference type="EMBL" id="CP030104">
    <property type="protein sequence ID" value="AWX43241.1"/>
    <property type="molecule type" value="Genomic_DNA"/>
</dbReference>
<dbReference type="Gene3D" id="3.20.110.10">
    <property type="entry name" value="Glycoside hydrolase 38, N terminal domain"/>
    <property type="match status" value="1"/>
</dbReference>
<dbReference type="PANTHER" id="PTHR46017">
    <property type="entry name" value="ALPHA-MANNOSIDASE 2C1"/>
    <property type="match status" value="1"/>
</dbReference>
<comment type="similarity">
    <text evidence="1">Belongs to the glycosyl hydrolase 38 family.</text>
</comment>
<dbReference type="InterPro" id="IPR027291">
    <property type="entry name" value="Glyco_hydro_38_N_sf"/>
</dbReference>
<protein>
    <submittedName>
        <fullName evidence="6">Alpha-mannosidase</fullName>
        <ecNumber evidence="6">3.2.1.24</ecNumber>
    </submittedName>
</protein>
<dbReference type="Pfam" id="PF09261">
    <property type="entry name" value="Alpha-mann_mid"/>
    <property type="match status" value="1"/>
</dbReference>
<dbReference type="EC" id="3.2.1.24" evidence="6"/>
<evidence type="ECO:0000256" key="3">
    <source>
        <dbReference type="ARBA" id="ARBA00022801"/>
    </source>
</evidence>
<keyword evidence="2" id="KW-0479">Metal-binding</keyword>
<dbReference type="InterPro" id="IPR015341">
    <property type="entry name" value="Glyco_hydro_38_cen"/>
</dbReference>
<accession>A0A2Z4LN29</accession>
<organism evidence="6 7">
    <name type="scientific">Flagellimonas maritima</name>
    <dbReference type="NCBI Taxonomy" id="1383885"/>
    <lineage>
        <taxon>Bacteria</taxon>
        <taxon>Pseudomonadati</taxon>
        <taxon>Bacteroidota</taxon>
        <taxon>Flavobacteriia</taxon>
        <taxon>Flavobacteriales</taxon>
        <taxon>Flavobacteriaceae</taxon>
        <taxon>Flagellimonas</taxon>
    </lineage>
</organism>
<dbReference type="KEGG" id="spon:HME9304_00228"/>
<evidence type="ECO:0000259" key="5">
    <source>
        <dbReference type="SMART" id="SM00872"/>
    </source>
</evidence>
<dbReference type="RefSeq" id="WP_112376840.1">
    <property type="nucleotide sequence ID" value="NZ_CP030104.1"/>
</dbReference>
<dbReference type="GO" id="GO:0009313">
    <property type="term" value="P:oligosaccharide catabolic process"/>
    <property type="evidence" value="ECO:0007669"/>
    <property type="project" value="TreeGrafter"/>
</dbReference>
<dbReference type="InterPro" id="IPR011682">
    <property type="entry name" value="Glyco_hydro_38_C"/>
</dbReference>
<evidence type="ECO:0000256" key="4">
    <source>
        <dbReference type="ARBA" id="ARBA00023295"/>
    </source>
</evidence>
<dbReference type="GO" id="GO:0006013">
    <property type="term" value="P:mannose metabolic process"/>
    <property type="evidence" value="ECO:0007669"/>
    <property type="project" value="InterPro"/>
</dbReference>
<dbReference type="SMART" id="SM00872">
    <property type="entry name" value="Alpha-mann_mid"/>
    <property type="match status" value="1"/>
</dbReference>
<dbReference type="Proteomes" id="UP000248536">
    <property type="component" value="Chromosome"/>
</dbReference>
<name>A0A2Z4LN29_9FLAO</name>
<dbReference type="AlphaFoldDB" id="A0A2Z4LN29"/>
<dbReference type="GO" id="GO:0030246">
    <property type="term" value="F:carbohydrate binding"/>
    <property type="evidence" value="ECO:0007669"/>
    <property type="project" value="InterPro"/>
</dbReference>
<dbReference type="SUPFAM" id="SSF74650">
    <property type="entry name" value="Galactose mutarotase-like"/>
    <property type="match status" value="1"/>
</dbReference>
<keyword evidence="7" id="KW-1185">Reference proteome</keyword>
<evidence type="ECO:0000256" key="2">
    <source>
        <dbReference type="ARBA" id="ARBA00022723"/>
    </source>
</evidence>
<dbReference type="InterPro" id="IPR028995">
    <property type="entry name" value="Glyco_hydro_57/38_cen_sf"/>
</dbReference>
<dbReference type="Pfam" id="PF07748">
    <property type="entry name" value="Glyco_hydro_38C"/>
    <property type="match status" value="1"/>
</dbReference>
<dbReference type="Pfam" id="PF17677">
    <property type="entry name" value="Glyco_hydro38C2"/>
    <property type="match status" value="1"/>
</dbReference>
<dbReference type="OrthoDB" id="9772207at2"/>
<dbReference type="SUPFAM" id="SSF88688">
    <property type="entry name" value="Families 57/38 glycoside transferase middle domain"/>
    <property type="match status" value="1"/>
</dbReference>